<evidence type="ECO:0000313" key="1">
    <source>
        <dbReference type="EMBL" id="ELR13953.1"/>
    </source>
</evidence>
<organism evidence="1 2">
    <name type="scientific">Acanthamoeba castellanii (strain ATCC 30010 / Neff)</name>
    <dbReference type="NCBI Taxonomy" id="1257118"/>
    <lineage>
        <taxon>Eukaryota</taxon>
        <taxon>Amoebozoa</taxon>
        <taxon>Discosea</taxon>
        <taxon>Longamoebia</taxon>
        <taxon>Centramoebida</taxon>
        <taxon>Acanthamoebidae</taxon>
        <taxon>Acanthamoeba</taxon>
    </lineage>
</organism>
<dbReference type="EMBL" id="KB008073">
    <property type="protein sequence ID" value="ELR13953.1"/>
    <property type="molecule type" value="Genomic_DNA"/>
</dbReference>
<protein>
    <recommendedName>
        <fullName evidence="3">Isopenicillin N synthase-like Fe(2+) 2OG dioxygenase domain-containing protein</fullName>
    </recommendedName>
</protein>
<dbReference type="InterPro" id="IPR027443">
    <property type="entry name" value="IPNS-like_sf"/>
</dbReference>
<dbReference type="Proteomes" id="UP000011083">
    <property type="component" value="Unassembled WGS sequence"/>
</dbReference>
<dbReference type="SUPFAM" id="SSF51197">
    <property type="entry name" value="Clavaminate synthase-like"/>
    <property type="match status" value="1"/>
</dbReference>
<gene>
    <name evidence="1" type="ORF">ACA1_365010</name>
</gene>
<dbReference type="VEuPathDB" id="AmoebaDB:ACA1_365010"/>
<dbReference type="KEGG" id="acan:ACA1_365010"/>
<reference evidence="1 2" key="1">
    <citation type="journal article" date="2013" name="Genome Biol.">
        <title>Genome of Acanthamoeba castellanii highlights extensive lateral gene transfer and early evolution of tyrosine kinase signaling.</title>
        <authorList>
            <person name="Clarke M."/>
            <person name="Lohan A.J."/>
            <person name="Liu B."/>
            <person name="Lagkouvardos I."/>
            <person name="Roy S."/>
            <person name="Zafar N."/>
            <person name="Bertelli C."/>
            <person name="Schilde C."/>
            <person name="Kianianmomeni A."/>
            <person name="Burglin T.R."/>
            <person name="Frech C."/>
            <person name="Turcotte B."/>
            <person name="Kopec K.O."/>
            <person name="Synnott J.M."/>
            <person name="Choo C."/>
            <person name="Paponov I."/>
            <person name="Finkler A."/>
            <person name="Soon Heng Tan C."/>
            <person name="Hutchins A.P."/>
            <person name="Weinmeier T."/>
            <person name="Rattei T."/>
            <person name="Chu J.S."/>
            <person name="Gimenez G."/>
            <person name="Irimia M."/>
            <person name="Rigden D.J."/>
            <person name="Fitzpatrick D.A."/>
            <person name="Lorenzo-Morales J."/>
            <person name="Bateman A."/>
            <person name="Chiu C.H."/>
            <person name="Tang P."/>
            <person name="Hegemann P."/>
            <person name="Fromm H."/>
            <person name="Raoult D."/>
            <person name="Greub G."/>
            <person name="Miranda-Saavedra D."/>
            <person name="Chen N."/>
            <person name="Nash P."/>
            <person name="Ginger M.L."/>
            <person name="Horn M."/>
            <person name="Schaap P."/>
            <person name="Caler L."/>
            <person name="Loftus B."/>
        </authorList>
    </citation>
    <scope>NUCLEOTIDE SEQUENCE [LARGE SCALE GENOMIC DNA]</scope>
    <source>
        <strain evidence="1 2">Neff</strain>
    </source>
</reference>
<evidence type="ECO:0000313" key="2">
    <source>
        <dbReference type="Proteomes" id="UP000011083"/>
    </source>
</evidence>
<evidence type="ECO:0008006" key="3">
    <source>
        <dbReference type="Google" id="ProtNLM"/>
    </source>
</evidence>
<dbReference type="GeneID" id="14914619"/>
<sequence length="266" mass="28906">MEELGTATAAPTFSYAALQAELSLQGSSAQADQPSTSTDAGLHLQDFFAHLCTHGFARLRLGADEVRCLVEMYGQAREFFGLPEYFKDSVCPYRPSLEIGYSHVRHLAKEFFAVRLTADGQSIETNGAELIPDEYQTLAVESFKLMDGLAKDCLKYIATGLKVDPAKLTSLAEDFPLADRSAHSVSFLHVFKYSSTEAGHVAMPCPPHTDSGLVTVIPCAQAPGLEILVQSHTFVCRVVGRVVGRQCRVVSCRVVSCRVVSCRVVA</sequence>
<dbReference type="AlphaFoldDB" id="L8GMH0"/>
<name>L8GMH0_ACACF</name>
<dbReference type="Gene3D" id="2.60.120.330">
    <property type="entry name" value="B-lactam Antibiotic, Isopenicillin N Synthase, Chain"/>
    <property type="match status" value="1"/>
</dbReference>
<accession>L8GMH0</accession>
<dbReference type="RefSeq" id="XP_004335966.1">
    <property type="nucleotide sequence ID" value="XM_004335918.1"/>
</dbReference>
<keyword evidence="2" id="KW-1185">Reference proteome</keyword>
<proteinExistence type="predicted"/>